<dbReference type="PANTHER" id="PTHR46972:SF1">
    <property type="entry name" value="FAD DEPENDENT OXIDOREDUCTASE DOMAIN-CONTAINING PROTEIN"/>
    <property type="match status" value="1"/>
</dbReference>
<dbReference type="Proteomes" id="UP000095751">
    <property type="component" value="Unassembled WGS sequence"/>
</dbReference>
<dbReference type="EMBL" id="KV784353">
    <property type="protein sequence ID" value="OEU23228.1"/>
    <property type="molecule type" value="Genomic_DNA"/>
</dbReference>
<dbReference type="KEGG" id="fcy:FRACYDRAFT_233398"/>
<keyword evidence="1" id="KW-0285">Flavoprotein</keyword>
<keyword evidence="4" id="KW-0503">Monooxygenase</keyword>
<evidence type="ECO:0000313" key="5">
    <source>
        <dbReference type="EMBL" id="OEU23228.1"/>
    </source>
</evidence>
<evidence type="ECO:0008006" key="7">
    <source>
        <dbReference type="Google" id="ProtNLM"/>
    </source>
</evidence>
<evidence type="ECO:0000256" key="1">
    <source>
        <dbReference type="ARBA" id="ARBA00022630"/>
    </source>
</evidence>
<keyword evidence="6" id="KW-1185">Reference proteome</keyword>
<sequence>MVHQPMTNKAATNIRQKMRLAISGGGPAGLTLAGILSREGNSEAFDITVFERNTINSDQGSGWDIIKDAQDSLTRAGLNVASIQRKESDTFRFYKVQDEKHPVYCMRMPSLLSRFGIQKDQIGMDEANLETDRTKLVSGLTASLGPNVKVNYESYISGARRNEGEDSIELLGHNGSSLGEFNLIVDASGARSPLRNIRFSPKADAFYTGTTIIQYLVNSPEKSWDKDIVDRLGEGSLALYGPTE</sequence>
<name>A0A1E7FYK9_9STRA</name>
<proteinExistence type="predicted"/>
<accession>A0A1E7FYK9</accession>
<organism evidence="5 6">
    <name type="scientific">Fragilariopsis cylindrus CCMP1102</name>
    <dbReference type="NCBI Taxonomy" id="635003"/>
    <lineage>
        <taxon>Eukaryota</taxon>
        <taxon>Sar</taxon>
        <taxon>Stramenopiles</taxon>
        <taxon>Ochrophyta</taxon>
        <taxon>Bacillariophyta</taxon>
        <taxon>Bacillariophyceae</taxon>
        <taxon>Bacillariophycidae</taxon>
        <taxon>Bacillariales</taxon>
        <taxon>Bacillariaceae</taxon>
        <taxon>Fragilariopsis</taxon>
    </lineage>
</organism>
<reference evidence="5 6" key="1">
    <citation type="submission" date="2016-09" db="EMBL/GenBank/DDBJ databases">
        <title>Extensive genetic diversity and differential bi-allelic expression allows diatom success in the polar Southern Ocean.</title>
        <authorList>
            <consortium name="DOE Joint Genome Institute"/>
            <person name="Mock T."/>
            <person name="Otillar R.P."/>
            <person name="Strauss J."/>
            <person name="Dupont C."/>
            <person name="Frickenhaus S."/>
            <person name="Maumus F."/>
            <person name="Mcmullan M."/>
            <person name="Sanges R."/>
            <person name="Schmutz J."/>
            <person name="Toseland A."/>
            <person name="Valas R."/>
            <person name="Veluchamy A."/>
            <person name="Ward B.J."/>
            <person name="Allen A."/>
            <person name="Barry K."/>
            <person name="Falciatore A."/>
            <person name="Ferrante M."/>
            <person name="Fortunato A.E."/>
            <person name="Gloeckner G."/>
            <person name="Gruber A."/>
            <person name="Hipkin R."/>
            <person name="Janech M."/>
            <person name="Kroth P."/>
            <person name="Leese F."/>
            <person name="Lindquist E."/>
            <person name="Lyon B.R."/>
            <person name="Martin J."/>
            <person name="Mayer C."/>
            <person name="Parker M."/>
            <person name="Quesneville H."/>
            <person name="Raymond J."/>
            <person name="Uhlig C."/>
            <person name="Valentin K.U."/>
            <person name="Worden A.Z."/>
            <person name="Armbrust E.V."/>
            <person name="Bowler C."/>
            <person name="Green B."/>
            <person name="Moulton V."/>
            <person name="Van Oosterhout C."/>
            <person name="Grigoriev I."/>
        </authorList>
    </citation>
    <scope>NUCLEOTIDE SEQUENCE [LARGE SCALE GENOMIC DNA]</scope>
    <source>
        <strain evidence="5 6">CCMP1102</strain>
    </source>
</reference>
<protein>
    <recommendedName>
        <fullName evidence="7">FAD/NAD(P)-binding domain-containing protein</fullName>
    </recommendedName>
</protein>
<dbReference type="SUPFAM" id="SSF51905">
    <property type="entry name" value="FAD/NAD(P)-binding domain"/>
    <property type="match status" value="1"/>
</dbReference>
<evidence type="ECO:0000313" key="6">
    <source>
        <dbReference type="Proteomes" id="UP000095751"/>
    </source>
</evidence>
<evidence type="ECO:0000256" key="4">
    <source>
        <dbReference type="ARBA" id="ARBA00023033"/>
    </source>
</evidence>
<dbReference type="InParanoid" id="A0A1E7FYK9"/>
<evidence type="ECO:0000256" key="2">
    <source>
        <dbReference type="ARBA" id="ARBA00022827"/>
    </source>
</evidence>
<keyword evidence="2" id="KW-0274">FAD</keyword>
<dbReference type="OrthoDB" id="655030at2759"/>
<evidence type="ECO:0000256" key="3">
    <source>
        <dbReference type="ARBA" id="ARBA00023002"/>
    </source>
</evidence>
<gene>
    <name evidence="5" type="ORF">FRACYDRAFT_233398</name>
</gene>
<dbReference type="InterPro" id="IPR036188">
    <property type="entry name" value="FAD/NAD-bd_sf"/>
</dbReference>
<dbReference type="AlphaFoldDB" id="A0A1E7FYK9"/>
<dbReference type="GO" id="GO:0004497">
    <property type="term" value="F:monooxygenase activity"/>
    <property type="evidence" value="ECO:0007669"/>
    <property type="project" value="UniProtKB-KW"/>
</dbReference>
<dbReference type="Gene3D" id="3.50.50.60">
    <property type="entry name" value="FAD/NAD(P)-binding domain"/>
    <property type="match status" value="1"/>
</dbReference>
<keyword evidence="3" id="KW-0560">Oxidoreductase</keyword>
<dbReference type="PANTHER" id="PTHR46972">
    <property type="entry name" value="MONOOXYGENASE ASQM-RELATED"/>
    <property type="match status" value="1"/>
</dbReference>
<dbReference type="PRINTS" id="PR00420">
    <property type="entry name" value="RNGMNOXGNASE"/>
</dbReference>